<dbReference type="GeneID" id="9812501"/>
<dbReference type="HOGENOM" id="CLU_028840_6_2_1"/>
<proteinExistence type="predicted"/>
<dbReference type="Pfam" id="PF07735">
    <property type="entry name" value="FBA_2"/>
    <property type="match status" value="1"/>
</dbReference>
<dbReference type="PROSITE" id="PS50181">
    <property type="entry name" value="FBOX"/>
    <property type="match status" value="1"/>
</dbReference>
<evidence type="ECO:0000313" key="3">
    <source>
        <dbReference type="Proteomes" id="UP000008281"/>
    </source>
</evidence>
<dbReference type="InterPro" id="IPR012885">
    <property type="entry name" value="F-box_Sdz-33"/>
</dbReference>
<dbReference type="Pfam" id="PF00646">
    <property type="entry name" value="F-box"/>
    <property type="match status" value="1"/>
</dbReference>
<dbReference type="PANTHER" id="PTHR21503">
    <property type="entry name" value="F-BOX-CONTAINING HYPOTHETICAL PROTEIN C.ELEGANS"/>
    <property type="match status" value="1"/>
</dbReference>
<dbReference type="OMA" id="FRIECDS"/>
<dbReference type="InParanoid" id="E3NBJ1"/>
<gene>
    <name evidence="2" type="ORF">CRE_10615</name>
</gene>
<accession>E3NBJ1</accession>
<name>E3NBJ1_CAERE</name>
<dbReference type="OrthoDB" id="5910645at2759"/>
<evidence type="ECO:0000313" key="2">
    <source>
        <dbReference type="EMBL" id="EFO92002.1"/>
    </source>
</evidence>
<reference evidence="2" key="1">
    <citation type="submission" date="2007-07" db="EMBL/GenBank/DDBJ databases">
        <title>PCAP assembly of the Caenorhabditis remanei genome.</title>
        <authorList>
            <consortium name="The Caenorhabditis remanei Sequencing Consortium"/>
            <person name="Wilson R.K."/>
        </authorList>
    </citation>
    <scope>NUCLEOTIDE SEQUENCE [LARGE SCALE GENOMIC DNA]</scope>
    <source>
        <strain evidence="2">PB4641</strain>
    </source>
</reference>
<sequence length="338" mass="38555">MPDFRLLRLPLVALKECLKIMNPLELLNLSMCSRRVSKLIKLGGTSSLEVSYMFLGSDTKQIEIGTSRSIHRFEFPASHTIPVLIRQRTADFLVAVSQKPEKASFSWNGSSLELVDYILDTFNCPIHSISSGSIYPYSSLVELTNWVLTRQSTIREMSVTTRNLDGEGFKEILDKLTVTEHLDVLSKLNPDFQYTFKKFPRSISFDSPYWINLEQLLASDCESITLSNSFFTNTDLDAYFEKWKNGDYPNLKSLRIVSDRLDDLMSIAGVAPPVREENNPEEVIRDIYVFSANFIRYRIHGGVRIKNTKGITGIIKMGMERDGMQVTFLVVDLFDFVV</sequence>
<feature type="domain" description="F-box" evidence="1">
    <location>
        <begin position="3"/>
        <end position="55"/>
    </location>
</feature>
<evidence type="ECO:0000259" key="1">
    <source>
        <dbReference type="PROSITE" id="PS50181"/>
    </source>
</evidence>
<dbReference type="KEGG" id="crq:GCK72_011297"/>
<dbReference type="RefSeq" id="XP_003094202.2">
    <property type="nucleotide sequence ID" value="XM_003094154.2"/>
</dbReference>
<dbReference type="PANTHER" id="PTHR21503:SF52">
    <property type="entry name" value="F-BOX DOMAIN-CONTAINING PROTEIN"/>
    <property type="match status" value="1"/>
</dbReference>
<dbReference type="EMBL" id="DS268586">
    <property type="protein sequence ID" value="EFO92002.1"/>
    <property type="molecule type" value="Genomic_DNA"/>
</dbReference>
<organism evidence="3">
    <name type="scientific">Caenorhabditis remanei</name>
    <name type="common">Caenorhabditis vulgaris</name>
    <dbReference type="NCBI Taxonomy" id="31234"/>
    <lineage>
        <taxon>Eukaryota</taxon>
        <taxon>Metazoa</taxon>
        <taxon>Ecdysozoa</taxon>
        <taxon>Nematoda</taxon>
        <taxon>Chromadorea</taxon>
        <taxon>Rhabditida</taxon>
        <taxon>Rhabditina</taxon>
        <taxon>Rhabditomorpha</taxon>
        <taxon>Rhabditoidea</taxon>
        <taxon>Rhabditidae</taxon>
        <taxon>Peloderinae</taxon>
        <taxon>Caenorhabditis</taxon>
    </lineage>
</organism>
<dbReference type="CTD" id="9812501"/>
<keyword evidence="3" id="KW-1185">Reference proteome</keyword>
<dbReference type="Proteomes" id="UP000008281">
    <property type="component" value="Unassembled WGS sequence"/>
</dbReference>
<dbReference type="eggNOG" id="ENOG502TJ63">
    <property type="taxonomic scope" value="Eukaryota"/>
</dbReference>
<dbReference type="AlphaFoldDB" id="E3NBJ1"/>
<protein>
    <recommendedName>
        <fullName evidence="1">F-box domain-containing protein</fullName>
    </recommendedName>
</protein>
<dbReference type="InterPro" id="IPR001810">
    <property type="entry name" value="F-box_dom"/>
</dbReference>